<evidence type="ECO:0000256" key="9">
    <source>
        <dbReference type="ARBA" id="ARBA00022898"/>
    </source>
</evidence>
<dbReference type="Proteomes" id="UP000430146">
    <property type="component" value="Unassembled WGS sequence"/>
</dbReference>
<accession>A0A5S9P0L2</accession>
<dbReference type="AlphaFoldDB" id="A0A5S9P0L2"/>
<comment type="cofactor">
    <cofactor evidence="1 12">
        <name>pyridoxal 5'-phosphate</name>
        <dbReference type="ChEBI" id="CHEBI:597326"/>
    </cofactor>
</comment>
<comment type="pathway">
    <text evidence="3 12">Amine and polyamine biosynthesis; ectoine biosynthesis; L-ectoine from L-aspartate 4-semialdehyde: step 1/3.</text>
</comment>
<dbReference type="InterPro" id="IPR012773">
    <property type="entry name" value="Ectoine_EctB"/>
</dbReference>
<dbReference type="InterPro" id="IPR015422">
    <property type="entry name" value="PyrdxlP-dep_Trfase_small"/>
</dbReference>
<evidence type="ECO:0000313" key="14">
    <source>
        <dbReference type="Proteomes" id="UP000430146"/>
    </source>
</evidence>
<dbReference type="NCBIfam" id="NF006733">
    <property type="entry name" value="PRK09264.1"/>
    <property type="match status" value="1"/>
</dbReference>
<evidence type="ECO:0000256" key="10">
    <source>
        <dbReference type="ARBA" id="ARBA00049111"/>
    </source>
</evidence>
<dbReference type="InterPro" id="IPR004637">
    <property type="entry name" value="Dat"/>
</dbReference>
<sequence>MSISELNPPLTDADLPEVYHSVESEVRSYCRSWPTTMAVAQGSWLTDVDGRRYLDFFAGAGALNYGHNNPALKKPLLDYLASDMIVHSLDMATAAKTNFLETFERLILRPRGLDYKVQFPGPTGANSVEAALKLARKVTGRESIINFTNAFHGMTLGALSVTGNSMKRAGAGIPLVHSTPMPYDNYFGGATEDFHWFERVLDDSGGGLNHPAAVIVETVQGEGGLNVARAEWLQALAELCRRRDILLIVDDVQMGCGRTGRFFSFEEAGIVPDIVTLSKSISGYGLPMALTLFRRELDVWTPGEHNGTFRGHNPAFVTATKALETYWASDAFANETEAKGRHVRDRLEAIAQNHEGVSARGRGMAQGLKFAETSQAGEVCRAAFDRGVTMETSGPRDEVVKLLPPLTTTVEDLDKGIDILAESVAATLP</sequence>
<dbReference type="InterPro" id="IPR049704">
    <property type="entry name" value="Aminotrans_3_PPA_site"/>
</dbReference>
<dbReference type="Pfam" id="PF00202">
    <property type="entry name" value="Aminotran_3"/>
    <property type="match status" value="1"/>
</dbReference>
<dbReference type="NCBIfam" id="TIGR02407">
    <property type="entry name" value="ectoine_ectB"/>
    <property type="match status" value="1"/>
</dbReference>
<dbReference type="GO" id="GO:0030170">
    <property type="term" value="F:pyridoxal phosphate binding"/>
    <property type="evidence" value="ECO:0007669"/>
    <property type="project" value="InterPro"/>
</dbReference>
<evidence type="ECO:0000256" key="1">
    <source>
        <dbReference type="ARBA" id="ARBA00001933"/>
    </source>
</evidence>
<organism evidence="13 14">
    <name type="scientific">Mycolicibacterium vanbaalenii</name>
    <name type="common">Mycobacterium vanbaalenii</name>
    <dbReference type="NCBI Taxonomy" id="110539"/>
    <lineage>
        <taxon>Bacteria</taxon>
        <taxon>Bacillati</taxon>
        <taxon>Actinomycetota</taxon>
        <taxon>Actinomycetes</taxon>
        <taxon>Mycobacteriales</taxon>
        <taxon>Mycobacteriaceae</taxon>
        <taxon>Mycolicibacterium</taxon>
    </lineage>
</organism>
<comment type="function">
    <text evidence="2 12">Catalyzes reversively the conversion of L-aspartate beta-semialdehyde (ASA) to L-2,4-diaminobutyrate (DABA) by transamination with L-glutamate.</text>
</comment>
<evidence type="ECO:0000256" key="2">
    <source>
        <dbReference type="ARBA" id="ARBA00002189"/>
    </source>
</evidence>
<dbReference type="InterPro" id="IPR005814">
    <property type="entry name" value="Aminotrans_3"/>
</dbReference>
<comment type="similarity">
    <text evidence="4 11">Belongs to the class-III pyridoxal-phosphate-dependent aminotransferase family.</text>
</comment>
<evidence type="ECO:0000256" key="5">
    <source>
        <dbReference type="ARBA" id="ARBA00013155"/>
    </source>
</evidence>
<dbReference type="InterPro" id="IPR015421">
    <property type="entry name" value="PyrdxlP-dep_Trfase_major"/>
</dbReference>
<dbReference type="GO" id="GO:0045303">
    <property type="term" value="F:diaminobutyrate-2-oxoglutarate transaminase activity"/>
    <property type="evidence" value="ECO:0007669"/>
    <property type="project" value="UniProtKB-EC"/>
</dbReference>
<evidence type="ECO:0000256" key="3">
    <source>
        <dbReference type="ARBA" id="ARBA00004946"/>
    </source>
</evidence>
<dbReference type="GO" id="GO:0019491">
    <property type="term" value="P:ectoine biosynthetic process"/>
    <property type="evidence" value="ECO:0007669"/>
    <property type="project" value="UniProtKB-UniPathway"/>
</dbReference>
<dbReference type="OrthoDB" id="9801052at2"/>
<dbReference type="EMBL" id="CACSIP010000005">
    <property type="protein sequence ID" value="CAA0096700.1"/>
    <property type="molecule type" value="Genomic_DNA"/>
</dbReference>
<dbReference type="CDD" id="cd00610">
    <property type="entry name" value="OAT_like"/>
    <property type="match status" value="1"/>
</dbReference>
<dbReference type="InterPro" id="IPR015424">
    <property type="entry name" value="PyrdxlP-dep_Trfase"/>
</dbReference>
<keyword evidence="8 12" id="KW-0808">Transferase</keyword>
<protein>
    <recommendedName>
        <fullName evidence="6 12">Diaminobutyrate--2-oxoglutarate transaminase</fullName>
        <ecNumber evidence="5 12">2.6.1.76</ecNumber>
    </recommendedName>
    <alternativeName>
        <fullName evidence="12">DABA aminotransferase</fullName>
    </alternativeName>
</protein>
<dbReference type="PIRSF" id="PIRSF000521">
    <property type="entry name" value="Transaminase_4ab_Lys_Orn"/>
    <property type="match status" value="1"/>
</dbReference>
<evidence type="ECO:0000256" key="8">
    <source>
        <dbReference type="ARBA" id="ARBA00022679"/>
    </source>
</evidence>
<keyword evidence="7 12" id="KW-0032">Aminotransferase</keyword>
<dbReference type="PANTHER" id="PTHR43552">
    <property type="entry name" value="DIAMINOBUTYRATE--2-OXOGLUTARATE AMINOTRANSFERASE"/>
    <property type="match status" value="1"/>
</dbReference>
<evidence type="ECO:0000256" key="12">
    <source>
        <dbReference type="RuleBase" id="RU365034"/>
    </source>
</evidence>
<dbReference type="Gene3D" id="3.90.1150.10">
    <property type="entry name" value="Aspartate Aminotransferase, domain 1"/>
    <property type="match status" value="1"/>
</dbReference>
<keyword evidence="14" id="KW-1185">Reference proteome</keyword>
<dbReference type="EC" id="2.6.1.76" evidence="5 12"/>
<comment type="catalytic activity">
    <reaction evidence="10 12">
        <text>L-2,4-diaminobutanoate + 2-oxoglutarate = L-aspartate 4-semialdehyde + L-glutamate</text>
        <dbReference type="Rhea" id="RHEA:11160"/>
        <dbReference type="ChEBI" id="CHEBI:16810"/>
        <dbReference type="ChEBI" id="CHEBI:29985"/>
        <dbReference type="ChEBI" id="CHEBI:58761"/>
        <dbReference type="ChEBI" id="CHEBI:537519"/>
        <dbReference type="EC" id="2.6.1.76"/>
    </reaction>
</comment>
<evidence type="ECO:0000256" key="7">
    <source>
        <dbReference type="ARBA" id="ARBA00022576"/>
    </source>
</evidence>
<keyword evidence="9 11" id="KW-0663">Pyridoxal phosphate</keyword>
<dbReference type="PANTHER" id="PTHR43552:SF2">
    <property type="entry name" value="DIAMINOBUTYRATE--2-OXOGLUTARATE TRANSAMINASE"/>
    <property type="match status" value="1"/>
</dbReference>
<gene>
    <name evidence="13" type="primary">ectB</name>
    <name evidence="13" type="ORF">AELLOGFF_03016</name>
</gene>
<dbReference type="RefSeq" id="WP_159229335.1">
    <property type="nucleotide sequence ID" value="NZ_CACSIP010000005.1"/>
</dbReference>
<dbReference type="NCBIfam" id="TIGR00709">
    <property type="entry name" value="dat"/>
    <property type="match status" value="1"/>
</dbReference>
<evidence type="ECO:0000256" key="6">
    <source>
        <dbReference type="ARBA" id="ARBA00014798"/>
    </source>
</evidence>
<dbReference type="GO" id="GO:0047307">
    <property type="term" value="F:diaminobutyrate-pyruvate transaminase activity"/>
    <property type="evidence" value="ECO:0007669"/>
    <property type="project" value="InterPro"/>
</dbReference>
<reference evidence="13 14" key="1">
    <citation type="submission" date="2019-11" db="EMBL/GenBank/DDBJ databases">
        <authorList>
            <person name="Holert J."/>
        </authorList>
    </citation>
    <scope>NUCLEOTIDE SEQUENCE [LARGE SCALE GENOMIC DNA]</scope>
    <source>
        <strain evidence="13">BC8_1</strain>
    </source>
</reference>
<evidence type="ECO:0000256" key="11">
    <source>
        <dbReference type="RuleBase" id="RU003560"/>
    </source>
</evidence>
<name>A0A5S9P0L2_MYCVN</name>
<dbReference type="Gene3D" id="3.40.640.10">
    <property type="entry name" value="Type I PLP-dependent aspartate aminotransferase-like (Major domain)"/>
    <property type="match status" value="1"/>
</dbReference>
<evidence type="ECO:0000256" key="4">
    <source>
        <dbReference type="ARBA" id="ARBA00008954"/>
    </source>
</evidence>
<evidence type="ECO:0000313" key="13">
    <source>
        <dbReference type="EMBL" id="CAA0096700.1"/>
    </source>
</evidence>
<dbReference type="SUPFAM" id="SSF53383">
    <property type="entry name" value="PLP-dependent transferases"/>
    <property type="match status" value="1"/>
</dbReference>
<dbReference type="PROSITE" id="PS00600">
    <property type="entry name" value="AA_TRANSFER_CLASS_3"/>
    <property type="match status" value="1"/>
</dbReference>
<proteinExistence type="inferred from homology"/>
<dbReference type="UniPathway" id="UPA00067">
    <property type="reaction ID" value="UER00121"/>
</dbReference>